<proteinExistence type="predicted"/>
<evidence type="ECO:0000313" key="3">
    <source>
        <dbReference type="Proteomes" id="UP000070513"/>
    </source>
</evidence>
<comment type="caution">
    <text evidence="2">The sequence shown here is derived from an EMBL/GenBank/DDBJ whole genome shotgun (WGS) entry which is preliminary data.</text>
</comment>
<evidence type="ECO:0000313" key="2">
    <source>
        <dbReference type="EMBL" id="KXH82969.1"/>
    </source>
</evidence>
<dbReference type="EMBL" id="LPUR01000011">
    <property type="protein sequence ID" value="KXH82969.1"/>
    <property type="molecule type" value="Genomic_DNA"/>
</dbReference>
<dbReference type="AlphaFoldDB" id="A0A135WDK0"/>
<organism evidence="2 3">
    <name type="scientific">Chryseobacterium kwangjuense</name>
    <dbReference type="NCBI Taxonomy" id="267125"/>
    <lineage>
        <taxon>Bacteria</taxon>
        <taxon>Pseudomonadati</taxon>
        <taxon>Bacteroidota</taxon>
        <taxon>Flavobacteriia</taxon>
        <taxon>Flavobacteriales</taxon>
        <taxon>Weeksellaceae</taxon>
        <taxon>Chryseobacterium group</taxon>
        <taxon>Chryseobacterium</taxon>
    </lineage>
</organism>
<evidence type="ECO:0000256" key="1">
    <source>
        <dbReference type="SAM" id="SignalP"/>
    </source>
</evidence>
<protein>
    <submittedName>
        <fullName evidence="2">Uncharacterized protein</fullName>
    </submittedName>
</protein>
<reference evidence="2 3" key="2">
    <citation type="journal article" date="2016" name="Genome Announc.">
        <title>Draft Genome Sequence of a Biocontrol Rhizobacterium, Chryseobacterium kwangjuense Strain KJ1R5, Isolated from Pepper (Capsicum annuum).</title>
        <authorList>
            <person name="Jeong J.J."/>
            <person name="Park H."/>
            <person name="Park B.H."/>
            <person name="Mannaa M."/>
            <person name="Sang M.K."/>
            <person name="Choi I.G."/>
            <person name="Kim K.D."/>
        </authorList>
    </citation>
    <scope>NUCLEOTIDE SEQUENCE [LARGE SCALE GENOMIC DNA]</scope>
    <source>
        <strain evidence="2 3">KJ1R5</strain>
    </source>
</reference>
<accession>A0A135WDK0</accession>
<sequence length="414" mass="43357">MKKIILLMTGLSFTAVYSQVGINTPNPQGIFHVDGAKDNPATGIPTPLQQANDLVVTATGSVGIGTNLPDASAILDVNVDGLPVGTKKGFLGPKAALSSQTDQVTIPSPATGLLVYNLGTGGLTYNGYVFWNGTEWRTFNNGSLAPGTLGSITCNSITLSPSTYTSGVPYTGTMNVPYTGGNGGVYTSQVIGPVNGLTATLSAGNFNSGSGVLSYTVSGTPTVSSPTPTTFPLTIGGKSCNATVGAGDGISPGDLVFYHSSIPRKTASFLLSQYLTDLPVLNNTFRIDAFITSPGAFDGTGASTNMDPRLYNITSSNAKVWVSEVSTHTGDSHGANLVIFPNNYAQFDDGVYLTQGRNETVTFDVTTADNKWYRVYYVLRVDNKSFTGSNGNVTTDSNTADNTLEVFISIQRLY</sequence>
<gene>
    <name evidence="2" type="ORF">AU378_11065</name>
</gene>
<dbReference type="Proteomes" id="UP000070513">
    <property type="component" value="Unassembled WGS sequence"/>
</dbReference>
<dbReference type="RefSeq" id="WP_062651074.1">
    <property type="nucleotide sequence ID" value="NZ_LPUR01000011.1"/>
</dbReference>
<feature type="signal peptide" evidence="1">
    <location>
        <begin position="1"/>
        <end position="18"/>
    </location>
</feature>
<keyword evidence="1" id="KW-0732">Signal</keyword>
<dbReference type="OrthoDB" id="1246284at2"/>
<reference evidence="3" key="1">
    <citation type="submission" date="2015-12" db="EMBL/GenBank/DDBJ databases">
        <title>Genome sequence of a biocontrol rhizobacterium Chryseobacterium kwangjuense strain KJ1R5 isolated from pepper (Capsicum annuum L.).</title>
        <authorList>
            <person name="Jeong J.-J."/>
            <person name="Park H."/>
            <person name="Mannaa M."/>
            <person name="Sang M.K."/>
            <person name="Choi I.-G."/>
            <person name="Kim K.D."/>
        </authorList>
    </citation>
    <scope>NUCLEOTIDE SEQUENCE [LARGE SCALE GENOMIC DNA]</scope>
    <source>
        <strain evidence="3">KJ1R5</strain>
    </source>
</reference>
<feature type="chain" id="PRO_5007467743" evidence="1">
    <location>
        <begin position="19"/>
        <end position="414"/>
    </location>
</feature>
<name>A0A135WDK0_9FLAO</name>